<feature type="region of interest" description="Disordered" evidence="1">
    <location>
        <begin position="220"/>
        <end position="254"/>
    </location>
</feature>
<dbReference type="Proteomes" id="UP001153269">
    <property type="component" value="Unassembled WGS sequence"/>
</dbReference>
<protein>
    <submittedName>
        <fullName evidence="2">Uncharacterized protein</fullName>
    </submittedName>
</protein>
<evidence type="ECO:0000313" key="2">
    <source>
        <dbReference type="EMBL" id="CAB1426551.1"/>
    </source>
</evidence>
<dbReference type="EMBL" id="CADEAL010000892">
    <property type="protein sequence ID" value="CAB1426551.1"/>
    <property type="molecule type" value="Genomic_DNA"/>
</dbReference>
<organism evidence="2 3">
    <name type="scientific">Pleuronectes platessa</name>
    <name type="common">European plaice</name>
    <dbReference type="NCBI Taxonomy" id="8262"/>
    <lineage>
        <taxon>Eukaryota</taxon>
        <taxon>Metazoa</taxon>
        <taxon>Chordata</taxon>
        <taxon>Craniata</taxon>
        <taxon>Vertebrata</taxon>
        <taxon>Euteleostomi</taxon>
        <taxon>Actinopterygii</taxon>
        <taxon>Neopterygii</taxon>
        <taxon>Teleostei</taxon>
        <taxon>Neoteleostei</taxon>
        <taxon>Acanthomorphata</taxon>
        <taxon>Carangaria</taxon>
        <taxon>Pleuronectiformes</taxon>
        <taxon>Pleuronectoidei</taxon>
        <taxon>Pleuronectidae</taxon>
        <taxon>Pleuronectes</taxon>
    </lineage>
</organism>
<evidence type="ECO:0000313" key="3">
    <source>
        <dbReference type="Proteomes" id="UP001153269"/>
    </source>
</evidence>
<reference evidence="2" key="1">
    <citation type="submission" date="2020-03" db="EMBL/GenBank/DDBJ databases">
        <authorList>
            <person name="Weist P."/>
        </authorList>
    </citation>
    <scope>NUCLEOTIDE SEQUENCE</scope>
</reference>
<keyword evidence="3" id="KW-1185">Reference proteome</keyword>
<proteinExistence type="predicted"/>
<dbReference type="AlphaFoldDB" id="A0A9N7U9Y3"/>
<sequence>MNLGLEGPLRLWGPAGAHGSDQLGIGPVWSALAHEADRWESITRTGAELDQFQPVPLAALNQHCDHTRLLLKLVFHLNHSLVNAAAMIQTRTSSPVHQFNGSLVPHRNMSCKTQTSETCRHNNSLDPFWTPGFTLVHDNRTDSVRVHDPDPPFAGSRRSPTNQSRPRRLRASSEQNVNVRCALPELTALPSPNRSAVRRFVPAPAHVPVHVPLVKDMCSNPASSPRARTLDQRAAPSHAAPGVRAPAHEFLRGK</sequence>
<gene>
    <name evidence="2" type="ORF">PLEPLA_LOCUS14487</name>
</gene>
<comment type="caution">
    <text evidence="2">The sequence shown here is derived from an EMBL/GenBank/DDBJ whole genome shotgun (WGS) entry which is preliminary data.</text>
</comment>
<name>A0A9N7U9Y3_PLEPL</name>
<accession>A0A9N7U9Y3</accession>
<feature type="region of interest" description="Disordered" evidence="1">
    <location>
        <begin position="142"/>
        <end position="175"/>
    </location>
</feature>
<evidence type="ECO:0000256" key="1">
    <source>
        <dbReference type="SAM" id="MobiDB-lite"/>
    </source>
</evidence>